<dbReference type="EMBL" id="JBHLUE010000002">
    <property type="protein sequence ID" value="MFC0562905.1"/>
    <property type="molecule type" value="Genomic_DNA"/>
</dbReference>
<dbReference type="InterPro" id="IPR027417">
    <property type="entry name" value="P-loop_NTPase"/>
</dbReference>
<evidence type="ECO:0000256" key="5">
    <source>
        <dbReference type="PROSITE-ProRule" id="PRU00339"/>
    </source>
</evidence>
<dbReference type="SMART" id="SM01043">
    <property type="entry name" value="BTAD"/>
    <property type="match status" value="1"/>
</dbReference>
<proteinExistence type="inferred from homology"/>
<keyword evidence="5" id="KW-0802">TPR repeat</keyword>
<dbReference type="InterPro" id="IPR019734">
    <property type="entry name" value="TPR_rpt"/>
</dbReference>
<feature type="domain" description="AAA+ ATPase" evidence="7">
    <location>
        <begin position="345"/>
        <end position="482"/>
    </location>
</feature>
<evidence type="ECO:0000256" key="3">
    <source>
        <dbReference type="ARBA" id="ARBA00023125"/>
    </source>
</evidence>
<dbReference type="CDD" id="cd15831">
    <property type="entry name" value="BTAD"/>
    <property type="match status" value="1"/>
</dbReference>
<dbReference type="SMART" id="SM00862">
    <property type="entry name" value="Trans_reg_C"/>
    <property type="match status" value="1"/>
</dbReference>
<evidence type="ECO:0000313" key="10">
    <source>
        <dbReference type="EMBL" id="MFC0562905.1"/>
    </source>
</evidence>
<dbReference type="PANTHER" id="PTHR35807">
    <property type="entry name" value="TRANSCRIPTIONAL REGULATOR REDD-RELATED"/>
    <property type="match status" value="1"/>
</dbReference>
<dbReference type="PANTHER" id="PTHR35807:SF1">
    <property type="entry name" value="TRANSCRIPTIONAL REGULATOR REDD"/>
    <property type="match status" value="1"/>
</dbReference>
<dbReference type="Proteomes" id="UP001589894">
    <property type="component" value="Unassembled WGS sequence"/>
</dbReference>
<evidence type="ECO:0000256" key="2">
    <source>
        <dbReference type="ARBA" id="ARBA00023015"/>
    </source>
</evidence>
<keyword evidence="11" id="KW-1185">Reference proteome</keyword>
<keyword evidence="4" id="KW-0804">Transcription</keyword>
<keyword evidence="3" id="KW-0238">DNA-binding</keyword>
<evidence type="ECO:0000256" key="6">
    <source>
        <dbReference type="SAM" id="MobiDB-lite"/>
    </source>
</evidence>
<dbReference type="SUPFAM" id="SSF48452">
    <property type="entry name" value="TPR-like"/>
    <property type="match status" value="3"/>
</dbReference>
<dbReference type="SUPFAM" id="SSF52540">
    <property type="entry name" value="P-loop containing nucleoside triphosphate hydrolases"/>
    <property type="match status" value="1"/>
</dbReference>
<feature type="region of interest" description="Disordered" evidence="6">
    <location>
        <begin position="271"/>
        <end position="305"/>
    </location>
</feature>
<dbReference type="InterPro" id="IPR016032">
    <property type="entry name" value="Sig_transdc_resp-reg_C-effctor"/>
</dbReference>
<dbReference type="InterPro" id="IPR051677">
    <property type="entry name" value="AfsR-DnrI-RedD_regulator"/>
</dbReference>
<sequence length="1095" mass="117778">MAKPTRAWRRSIESQVSYNVLGELQVLRHGERLRTGLRRQRTILGVLLLEPGRVVPTDRLIDLIWHGHPPATARNALQGGVSGIRSMLGAIAPVTWVPDGYRLDVSAGCVDLHRFRALVAEAKRLVGAERSSRLKEALGLWRGPVLEGTFTDELRVRLCQGLAEERLGAIEDRIATELALGWHTGLLGELTDLVRRYPERQILLEQLMIALYRSGQATAALTAYREARRKLVDSLGIEPNSSLRDLEVAILRQAPELTLAGLSRPVAVHLSGSAPAAEKESPSAESAPEHETGPDSLDTEPTADHQRRSDLLVAPAQLPRDVPVFAGRAEELVLLDKHCGGAGEQDAIVAIAGAPGMGKTALAIHWAHRARDRFPDGQLYVNLRGFDPNELVVDPGEAVTDLLEGLGIGADSQPARVSARLALYRSTLADRKVLIVLDNARDADQIRPLLPAGNGCCVLVTSRGDLAGLVVTSSAVPLRLKEMPTSDAIELLALRLGRSRVAAEPEVALDIVRRCGNVPLALSIVAARAVMRPEFGLGPIAEELHDADNLLVALGDGDPFSDIESVFSWSYEALTPPAQRLFRLLGCVVGRDVSVDTVAQLGEQPVATARSLLRELDKAHLVTEHRPGRFQIHDLLLKYARRLLRRIETAESAAAAQHRLYDHYSARADAAATKVFPGRPRLPGLASPASRFDDVAAATDWLDEEIPNLVAVAVHAAHTGSPDPTCRLADALLQPFAGGQHPSEAVTVAKAARQAAQGGSQSQQALAELHLGQLNYLSATYDVALEHLQRAAELAARVGWGRARSEALGLIGDIHSSRGKLTLAGDCYRRAIAATDASDRSLNEAMQGLSLAAVQLVRGELGQAIASCAEVISISRAAGSLTEEATARGNLGEAHRYLGEFAEAAEEFHRALRLNEALRRPTFLAANHDGIAALHRDLGDLDTALWHSRQALDIIGRTGRRRVEAQIRTTSANIRLHRGEIEEAATQYRSALGVGDEVADRFLQGTALLGLGQVHAARGDLAAAAAALETALRICREHEYGLLEGDILTALARVRLDDGDAGAVDLINLAVSAHRRTGRAKAEQDARSLLRRAGG</sequence>
<dbReference type="SMART" id="SM00028">
    <property type="entry name" value="TPR"/>
    <property type="match status" value="6"/>
</dbReference>
<dbReference type="InterPro" id="IPR041617">
    <property type="entry name" value="TPR_MalT"/>
</dbReference>
<dbReference type="InterPro" id="IPR011990">
    <property type="entry name" value="TPR-like_helical_dom_sf"/>
</dbReference>
<dbReference type="InterPro" id="IPR005158">
    <property type="entry name" value="BTAD"/>
</dbReference>
<dbReference type="SMART" id="SM00382">
    <property type="entry name" value="AAA"/>
    <property type="match status" value="1"/>
</dbReference>
<comment type="similarity">
    <text evidence="1">Belongs to the AfsR/DnrI/RedD regulatory family.</text>
</comment>
<dbReference type="PRINTS" id="PR00364">
    <property type="entry name" value="DISEASERSIST"/>
</dbReference>
<dbReference type="Gene3D" id="1.10.10.10">
    <property type="entry name" value="Winged helix-like DNA-binding domain superfamily/Winged helix DNA-binding domain"/>
    <property type="match status" value="1"/>
</dbReference>
<dbReference type="PROSITE" id="PS50005">
    <property type="entry name" value="TPR"/>
    <property type="match status" value="1"/>
</dbReference>
<dbReference type="Gene3D" id="1.25.40.10">
    <property type="entry name" value="Tetratricopeptide repeat domain"/>
    <property type="match status" value="2"/>
</dbReference>
<dbReference type="InterPro" id="IPR003593">
    <property type="entry name" value="AAA+_ATPase"/>
</dbReference>
<gene>
    <name evidence="10" type="ORF">ACFFHU_01785</name>
</gene>
<dbReference type="InterPro" id="IPR036388">
    <property type="entry name" value="WH-like_DNA-bd_sf"/>
</dbReference>
<dbReference type="Pfam" id="PF03704">
    <property type="entry name" value="BTAD"/>
    <property type="match status" value="1"/>
</dbReference>
<evidence type="ECO:0000256" key="1">
    <source>
        <dbReference type="ARBA" id="ARBA00005820"/>
    </source>
</evidence>
<evidence type="ECO:0000256" key="4">
    <source>
        <dbReference type="ARBA" id="ARBA00023163"/>
    </source>
</evidence>
<evidence type="ECO:0000259" key="7">
    <source>
        <dbReference type="SMART" id="SM00382"/>
    </source>
</evidence>
<comment type="caution">
    <text evidence="10">The sequence shown here is derived from an EMBL/GenBank/DDBJ whole genome shotgun (WGS) entry which is preliminary data.</text>
</comment>
<keyword evidence="2" id="KW-0805">Transcription regulation</keyword>
<organism evidence="10 11">
    <name type="scientific">Plantactinospora siamensis</name>
    <dbReference type="NCBI Taxonomy" id="555372"/>
    <lineage>
        <taxon>Bacteria</taxon>
        <taxon>Bacillati</taxon>
        <taxon>Actinomycetota</taxon>
        <taxon>Actinomycetes</taxon>
        <taxon>Micromonosporales</taxon>
        <taxon>Micromonosporaceae</taxon>
        <taxon>Plantactinospora</taxon>
    </lineage>
</organism>
<evidence type="ECO:0000313" key="11">
    <source>
        <dbReference type="Proteomes" id="UP001589894"/>
    </source>
</evidence>
<feature type="repeat" description="TPR" evidence="5">
    <location>
        <begin position="885"/>
        <end position="918"/>
    </location>
</feature>
<protein>
    <submittedName>
        <fullName evidence="10">BTAD domain-containing putative transcriptional regulator</fullName>
    </submittedName>
</protein>
<accession>A0ABV6NQ49</accession>
<evidence type="ECO:0000259" key="8">
    <source>
        <dbReference type="SMART" id="SM00862"/>
    </source>
</evidence>
<feature type="domain" description="OmpR/PhoB-type" evidence="8">
    <location>
        <begin position="30"/>
        <end position="103"/>
    </location>
</feature>
<dbReference type="Pfam" id="PF17874">
    <property type="entry name" value="TPR_MalT"/>
    <property type="match status" value="1"/>
</dbReference>
<feature type="compositionally biased region" description="Basic and acidic residues" evidence="6">
    <location>
        <begin position="277"/>
        <end position="293"/>
    </location>
</feature>
<name>A0ABV6NQ49_9ACTN</name>
<feature type="domain" description="Bacterial transcriptional activator" evidence="9">
    <location>
        <begin position="110"/>
        <end position="251"/>
    </location>
</feature>
<dbReference type="SUPFAM" id="SSF46894">
    <property type="entry name" value="C-terminal effector domain of the bipartite response regulators"/>
    <property type="match status" value="1"/>
</dbReference>
<dbReference type="RefSeq" id="WP_377334968.1">
    <property type="nucleotide sequence ID" value="NZ_JBHLUE010000002.1"/>
</dbReference>
<dbReference type="Gene3D" id="3.40.50.300">
    <property type="entry name" value="P-loop containing nucleotide triphosphate hydrolases"/>
    <property type="match status" value="1"/>
</dbReference>
<evidence type="ECO:0000259" key="9">
    <source>
        <dbReference type="SMART" id="SM01043"/>
    </source>
</evidence>
<reference evidence="10 11" key="1">
    <citation type="submission" date="2024-09" db="EMBL/GenBank/DDBJ databases">
        <authorList>
            <person name="Sun Q."/>
            <person name="Mori K."/>
        </authorList>
    </citation>
    <scope>NUCLEOTIDE SEQUENCE [LARGE SCALE GENOMIC DNA]</scope>
    <source>
        <strain evidence="10 11">TBRC 2205</strain>
    </source>
</reference>
<dbReference type="InterPro" id="IPR001867">
    <property type="entry name" value="OmpR/PhoB-type_DNA-bd"/>
</dbReference>